<dbReference type="AlphaFoldDB" id="A0AAD4KSH1"/>
<dbReference type="GeneID" id="70244493"/>
<protein>
    <submittedName>
        <fullName evidence="2">Alpha/beta hydrolase fold-1</fullName>
    </submittedName>
</protein>
<dbReference type="Proteomes" id="UP001201262">
    <property type="component" value="Unassembled WGS sequence"/>
</dbReference>
<dbReference type="InterPro" id="IPR000073">
    <property type="entry name" value="AB_hydrolase_1"/>
</dbReference>
<comment type="caution">
    <text evidence="2">The sequence shown here is derived from an EMBL/GenBank/DDBJ whole genome shotgun (WGS) entry which is preliminary data.</text>
</comment>
<name>A0AAD4KSH1_9EURO</name>
<organism evidence="2 3">
    <name type="scientific">Talaromyces proteolyticus</name>
    <dbReference type="NCBI Taxonomy" id="1131652"/>
    <lineage>
        <taxon>Eukaryota</taxon>
        <taxon>Fungi</taxon>
        <taxon>Dikarya</taxon>
        <taxon>Ascomycota</taxon>
        <taxon>Pezizomycotina</taxon>
        <taxon>Eurotiomycetes</taxon>
        <taxon>Eurotiomycetidae</taxon>
        <taxon>Eurotiales</taxon>
        <taxon>Trichocomaceae</taxon>
        <taxon>Talaromyces</taxon>
        <taxon>Talaromyces sect. Bacilispori</taxon>
    </lineage>
</organism>
<dbReference type="GO" id="GO:0016787">
    <property type="term" value="F:hydrolase activity"/>
    <property type="evidence" value="ECO:0007669"/>
    <property type="project" value="UniProtKB-KW"/>
</dbReference>
<proteinExistence type="predicted"/>
<dbReference type="InterPro" id="IPR052897">
    <property type="entry name" value="Sec-Metab_Biosynth_Hydrolase"/>
</dbReference>
<evidence type="ECO:0000313" key="3">
    <source>
        <dbReference type="Proteomes" id="UP001201262"/>
    </source>
</evidence>
<dbReference type="Pfam" id="PF12697">
    <property type="entry name" value="Abhydrolase_6"/>
    <property type="match status" value="1"/>
</dbReference>
<sequence>MSQSQAFVLVGGVSHTAAFFEVLIKELEHHGHQSHAVSYPTVGCDTAGTTQQDEVKAIQDAIAHFVDDEQKDVILVMHSYGGWPGSRAVKGFDKETRIKEGKQHGIIELVFLAAFLLPDNAPMAQFSYLPHWLTNENGERIPNKHSIPLLFSDLDPIAQQHWFSRFEPQRNDFTAETVPDAPWHLSVPKTYIITTGDKTATIQFQLTMLQAVMDDTWSIKTIKAGHEPFLSQPVNLAKVLLQPTY</sequence>
<feature type="domain" description="AB hydrolase-1" evidence="1">
    <location>
        <begin position="7"/>
        <end position="238"/>
    </location>
</feature>
<dbReference type="RefSeq" id="XP_046070157.1">
    <property type="nucleotide sequence ID" value="XM_046214206.1"/>
</dbReference>
<gene>
    <name evidence="2" type="ORF">BGW36DRAFT_360731</name>
</gene>
<dbReference type="InterPro" id="IPR029058">
    <property type="entry name" value="AB_hydrolase_fold"/>
</dbReference>
<dbReference type="Gene3D" id="3.40.50.1820">
    <property type="entry name" value="alpha/beta hydrolase"/>
    <property type="match status" value="1"/>
</dbReference>
<dbReference type="EMBL" id="JAJTJA010000008">
    <property type="protein sequence ID" value="KAH8695015.1"/>
    <property type="molecule type" value="Genomic_DNA"/>
</dbReference>
<dbReference type="SUPFAM" id="SSF53474">
    <property type="entry name" value="alpha/beta-Hydrolases"/>
    <property type="match status" value="1"/>
</dbReference>
<evidence type="ECO:0000313" key="2">
    <source>
        <dbReference type="EMBL" id="KAH8695015.1"/>
    </source>
</evidence>
<dbReference type="PANTHER" id="PTHR37017:SF11">
    <property type="entry name" value="ESTERASE_LIPASE_THIOESTERASE DOMAIN-CONTAINING PROTEIN"/>
    <property type="match status" value="1"/>
</dbReference>
<keyword evidence="3" id="KW-1185">Reference proteome</keyword>
<accession>A0AAD4KSH1</accession>
<reference evidence="2" key="1">
    <citation type="submission" date="2021-12" db="EMBL/GenBank/DDBJ databases">
        <title>Convergent genome expansion in fungi linked to evolution of root-endophyte symbiosis.</title>
        <authorList>
            <consortium name="DOE Joint Genome Institute"/>
            <person name="Ke Y.-H."/>
            <person name="Bonito G."/>
            <person name="Liao H.-L."/>
            <person name="Looney B."/>
            <person name="Rojas-Flechas A."/>
            <person name="Nash J."/>
            <person name="Hameed K."/>
            <person name="Schadt C."/>
            <person name="Martin F."/>
            <person name="Crous P.W."/>
            <person name="Miettinen O."/>
            <person name="Magnuson J.K."/>
            <person name="Labbe J."/>
            <person name="Jacobson D."/>
            <person name="Doktycz M.J."/>
            <person name="Veneault-Fourrey C."/>
            <person name="Kuo A."/>
            <person name="Mondo S."/>
            <person name="Calhoun S."/>
            <person name="Riley R."/>
            <person name="Ohm R."/>
            <person name="LaButti K."/>
            <person name="Andreopoulos B."/>
            <person name="Pangilinan J."/>
            <person name="Nolan M."/>
            <person name="Tritt A."/>
            <person name="Clum A."/>
            <person name="Lipzen A."/>
            <person name="Daum C."/>
            <person name="Barry K."/>
            <person name="Grigoriev I.V."/>
            <person name="Vilgalys R."/>
        </authorList>
    </citation>
    <scope>NUCLEOTIDE SEQUENCE</scope>
    <source>
        <strain evidence="2">PMI_201</strain>
    </source>
</reference>
<evidence type="ECO:0000259" key="1">
    <source>
        <dbReference type="Pfam" id="PF12697"/>
    </source>
</evidence>
<keyword evidence="2" id="KW-0378">Hydrolase</keyword>
<dbReference type="PANTHER" id="PTHR37017">
    <property type="entry name" value="AB HYDROLASE-1 DOMAIN-CONTAINING PROTEIN-RELATED"/>
    <property type="match status" value="1"/>
</dbReference>